<dbReference type="EMBL" id="JH767189">
    <property type="protein sequence ID" value="EQC28928.1"/>
    <property type="molecule type" value="Genomic_DNA"/>
</dbReference>
<feature type="transmembrane region" description="Helical" evidence="1">
    <location>
        <begin position="24"/>
        <end position="45"/>
    </location>
</feature>
<dbReference type="InterPro" id="IPR002509">
    <property type="entry name" value="NODB_dom"/>
</dbReference>
<proteinExistence type="predicted"/>
<organism evidence="3 4">
    <name type="scientific">Saprolegnia diclina (strain VS20)</name>
    <dbReference type="NCBI Taxonomy" id="1156394"/>
    <lineage>
        <taxon>Eukaryota</taxon>
        <taxon>Sar</taxon>
        <taxon>Stramenopiles</taxon>
        <taxon>Oomycota</taxon>
        <taxon>Saprolegniomycetes</taxon>
        <taxon>Saprolegniales</taxon>
        <taxon>Saprolegniaceae</taxon>
        <taxon>Saprolegnia</taxon>
    </lineage>
</organism>
<keyword evidence="1" id="KW-0812">Transmembrane</keyword>
<dbReference type="OMA" id="GWFTTPM"/>
<evidence type="ECO:0000259" key="2">
    <source>
        <dbReference type="PROSITE" id="PS51677"/>
    </source>
</evidence>
<protein>
    <recommendedName>
        <fullName evidence="2">NodB homology domain-containing protein</fullName>
    </recommendedName>
</protein>
<dbReference type="GeneID" id="19953994"/>
<dbReference type="PANTHER" id="PTHR10587:SF137">
    <property type="entry name" value="4-DEOXY-4-FORMAMIDO-L-ARABINOSE-PHOSPHOUNDECAPRENOL DEFORMYLASE ARND-RELATED"/>
    <property type="match status" value="1"/>
</dbReference>
<keyword evidence="1" id="KW-0472">Membrane</keyword>
<dbReference type="OrthoDB" id="407355at2759"/>
<reference evidence="3 4" key="1">
    <citation type="submission" date="2012-04" db="EMBL/GenBank/DDBJ databases">
        <title>The Genome Sequence of Saprolegnia declina VS20.</title>
        <authorList>
            <consortium name="The Broad Institute Genome Sequencing Platform"/>
            <person name="Russ C."/>
            <person name="Nusbaum C."/>
            <person name="Tyler B."/>
            <person name="van West P."/>
            <person name="Dieguez-Uribeondo J."/>
            <person name="de Bruijn I."/>
            <person name="Tripathy S."/>
            <person name="Jiang R."/>
            <person name="Young S.K."/>
            <person name="Zeng Q."/>
            <person name="Gargeya S."/>
            <person name="Fitzgerald M."/>
            <person name="Haas B."/>
            <person name="Abouelleil A."/>
            <person name="Alvarado L."/>
            <person name="Arachchi H.M."/>
            <person name="Berlin A."/>
            <person name="Chapman S.B."/>
            <person name="Goldberg J."/>
            <person name="Griggs A."/>
            <person name="Gujja S."/>
            <person name="Hansen M."/>
            <person name="Howarth C."/>
            <person name="Imamovic A."/>
            <person name="Larimer J."/>
            <person name="McCowen C."/>
            <person name="Montmayeur A."/>
            <person name="Murphy C."/>
            <person name="Neiman D."/>
            <person name="Pearson M."/>
            <person name="Priest M."/>
            <person name="Roberts A."/>
            <person name="Saif S."/>
            <person name="Shea T."/>
            <person name="Sisk P."/>
            <person name="Sykes S."/>
            <person name="Wortman J."/>
            <person name="Nusbaum C."/>
            <person name="Birren B."/>
        </authorList>
    </citation>
    <scope>NUCLEOTIDE SEQUENCE [LARGE SCALE GENOMIC DNA]</scope>
    <source>
        <strain evidence="3 4">VS20</strain>
    </source>
</reference>
<evidence type="ECO:0000313" key="3">
    <source>
        <dbReference type="EMBL" id="EQC28928.1"/>
    </source>
</evidence>
<evidence type="ECO:0000313" key="4">
    <source>
        <dbReference type="Proteomes" id="UP000030762"/>
    </source>
</evidence>
<name>T0R9Y5_SAPDV</name>
<dbReference type="VEuPathDB" id="FungiDB:SDRG_13267"/>
<gene>
    <name evidence="3" type="ORF">SDRG_13267</name>
</gene>
<dbReference type="Proteomes" id="UP000030762">
    <property type="component" value="Unassembled WGS sequence"/>
</dbReference>
<keyword evidence="1" id="KW-1133">Transmembrane helix</keyword>
<dbReference type="PANTHER" id="PTHR10587">
    <property type="entry name" value="GLYCOSYL TRANSFERASE-RELATED"/>
    <property type="match status" value="1"/>
</dbReference>
<accession>T0R9Y5</accession>
<sequence length="281" mass="31503">MAGNTTTMIPTVTLPPGLLGTLTWLHWAEIGVFTFAALALAAVYTQPKFLMRRLRNRYPAAIWFAETDAAVVSLTIDDAPSNNTPLILDALKKNNVKATFFIIQSNVAGREHILQRIVDEGHVIGNHFVADEPSIRDEISVFERKLLHCHETLLKYQPRVRWARPGSGWFNKDMVQVAEKYGYRFAMGSVYPHDAQVRISKINAWHIKALTRNGSVLIVHDRPWSVAVLEEALPVLTKKFTFIPLEQLEREYESPTTAPEAVAPPAATEATALLLTPDLEK</sequence>
<feature type="domain" description="NodB homology" evidence="2">
    <location>
        <begin position="70"/>
        <end position="246"/>
    </location>
</feature>
<dbReference type="eggNOG" id="ENOG502RFZJ">
    <property type="taxonomic scope" value="Eukaryota"/>
</dbReference>
<dbReference type="InterPro" id="IPR011330">
    <property type="entry name" value="Glyco_hydro/deAcase_b/a-brl"/>
</dbReference>
<keyword evidence="4" id="KW-1185">Reference proteome</keyword>
<evidence type="ECO:0000256" key="1">
    <source>
        <dbReference type="SAM" id="Phobius"/>
    </source>
</evidence>
<dbReference type="SUPFAM" id="SSF88713">
    <property type="entry name" value="Glycoside hydrolase/deacetylase"/>
    <property type="match status" value="1"/>
</dbReference>
<dbReference type="GO" id="GO:0004099">
    <property type="term" value="F:chitin deacetylase activity"/>
    <property type="evidence" value="ECO:0007669"/>
    <property type="project" value="UniProtKB-ARBA"/>
</dbReference>
<dbReference type="AlphaFoldDB" id="T0R9Y5"/>
<dbReference type="InterPro" id="IPR050248">
    <property type="entry name" value="Polysacc_deacetylase_ArnD"/>
</dbReference>
<dbReference type="PROSITE" id="PS51677">
    <property type="entry name" value="NODB"/>
    <property type="match status" value="1"/>
</dbReference>
<dbReference type="InParanoid" id="T0R9Y5"/>
<dbReference type="RefSeq" id="XP_008617567.1">
    <property type="nucleotide sequence ID" value="XM_008619345.1"/>
</dbReference>
<dbReference type="Pfam" id="PF01522">
    <property type="entry name" value="Polysacc_deac_1"/>
    <property type="match status" value="1"/>
</dbReference>
<dbReference type="GO" id="GO:0005975">
    <property type="term" value="P:carbohydrate metabolic process"/>
    <property type="evidence" value="ECO:0007669"/>
    <property type="project" value="InterPro"/>
</dbReference>
<dbReference type="Gene3D" id="3.20.20.370">
    <property type="entry name" value="Glycoside hydrolase/deacetylase"/>
    <property type="match status" value="1"/>
</dbReference>
<dbReference type="STRING" id="1156394.T0R9Y5"/>